<reference evidence="7" key="1">
    <citation type="submission" date="2022-01" db="EMBL/GenBank/DDBJ databases">
        <authorList>
            <person name="King R."/>
        </authorList>
    </citation>
    <scope>NUCLEOTIDE SEQUENCE</scope>
</reference>
<evidence type="ECO:0000313" key="7">
    <source>
        <dbReference type="EMBL" id="CAH1404509.1"/>
    </source>
</evidence>
<dbReference type="Proteomes" id="UP001152798">
    <property type="component" value="Chromosome 6"/>
</dbReference>
<evidence type="ECO:0000256" key="6">
    <source>
        <dbReference type="SAM" id="Phobius"/>
    </source>
</evidence>
<evidence type="ECO:0000256" key="1">
    <source>
        <dbReference type="ARBA" id="ARBA00004651"/>
    </source>
</evidence>
<proteinExistence type="predicted"/>
<dbReference type="Pfam" id="PF08395">
    <property type="entry name" value="7tm_7"/>
    <property type="match status" value="1"/>
</dbReference>
<dbReference type="AlphaFoldDB" id="A0A9P0HMM9"/>
<dbReference type="InterPro" id="IPR013604">
    <property type="entry name" value="7TM_chemorcpt"/>
</dbReference>
<comment type="subcellular location">
    <subcellularLocation>
        <location evidence="1">Cell membrane</location>
        <topology evidence="1">Multi-pass membrane protein</topology>
    </subcellularLocation>
</comment>
<accession>A0A9P0HMM9</accession>
<gene>
    <name evidence="7" type="ORF">NEZAVI_LOCUS12909</name>
</gene>
<keyword evidence="2" id="KW-1003">Cell membrane</keyword>
<evidence type="ECO:0000313" key="8">
    <source>
        <dbReference type="Proteomes" id="UP001152798"/>
    </source>
</evidence>
<evidence type="ECO:0000256" key="3">
    <source>
        <dbReference type="ARBA" id="ARBA00022692"/>
    </source>
</evidence>
<protein>
    <submittedName>
        <fullName evidence="7">Uncharacterized protein</fullName>
    </submittedName>
</protein>
<keyword evidence="8" id="KW-1185">Reference proteome</keyword>
<dbReference type="GO" id="GO:0050909">
    <property type="term" value="P:sensory perception of taste"/>
    <property type="evidence" value="ECO:0007669"/>
    <property type="project" value="InterPro"/>
</dbReference>
<dbReference type="GO" id="GO:0005886">
    <property type="term" value="C:plasma membrane"/>
    <property type="evidence" value="ECO:0007669"/>
    <property type="project" value="UniProtKB-SubCell"/>
</dbReference>
<dbReference type="OrthoDB" id="6604268at2759"/>
<feature type="transmembrane region" description="Helical" evidence="6">
    <location>
        <begin position="37"/>
        <end position="57"/>
    </location>
</feature>
<organism evidence="7 8">
    <name type="scientific">Nezara viridula</name>
    <name type="common">Southern green stink bug</name>
    <name type="synonym">Cimex viridulus</name>
    <dbReference type="NCBI Taxonomy" id="85310"/>
    <lineage>
        <taxon>Eukaryota</taxon>
        <taxon>Metazoa</taxon>
        <taxon>Ecdysozoa</taxon>
        <taxon>Arthropoda</taxon>
        <taxon>Hexapoda</taxon>
        <taxon>Insecta</taxon>
        <taxon>Pterygota</taxon>
        <taxon>Neoptera</taxon>
        <taxon>Paraneoptera</taxon>
        <taxon>Hemiptera</taxon>
        <taxon>Heteroptera</taxon>
        <taxon>Panheteroptera</taxon>
        <taxon>Pentatomomorpha</taxon>
        <taxon>Pentatomoidea</taxon>
        <taxon>Pentatomidae</taxon>
        <taxon>Pentatominae</taxon>
        <taxon>Nezara</taxon>
    </lineage>
</organism>
<evidence type="ECO:0000256" key="4">
    <source>
        <dbReference type="ARBA" id="ARBA00022989"/>
    </source>
</evidence>
<keyword evidence="4 6" id="KW-1133">Transmembrane helix</keyword>
<dbReference type="EMBL" id="OV725082">
    <property type="protein sequence ID" value="CAH1404509.1"/>
    <property type="molecule type" value="Genomic_DNA"/>
</dbReference>
<name>A0A9P0HMM9_NEZVI</name>
<keyword evidence="3 6" id="KW-0812">Transmembrane</keyword>
<keyword evidence="5 6" id="KW-0472">Membrane</keyword>
<sequence>MLNDKTGRYSDNEKLNFHFTAYKAVKFTACGFFNMDYSLISSMISVCTTYLVIVLQYGKGSAG</sequence>
<evidence type="ECO:0000256" key="5">
    <source>
        <dbReference type="ARBA" id="ARBA00023136"/>
    </source>
</evidence>
<evidence type="ECO:0000256" key="2">
    <source>
        <dbReference type="ARBA" id="ARBA00022475"/>
    </source>
</evidence>